<dbReference type="EMBL" id="LXQA011300868">
    <property type="protein sequence ID" value="MCI92429.1"/>
    <property type="molecule type" value="Genomic_DNA"/>
</dbReference>
<sequence>MDCGWKNECTDRGSIGYVS</sequence>
<evidence type="ECO:0000313" key="2">
    <source>
        <dbReference type="Proteomes" id="UP000265520"/>
    </source>
</evidence>
<dbReference type="AlphaFoldDB" id="A0A392VY65"/>
<protein>
    <submittedName>
        <fullName evidence="1">Uncharacterized protein</fullName>
    </submittedName>
</protein>
<dbReference type="Proteomes" id="UP000265520">
    <property type="component" value="Unassembled WGS sequence"/>
</dbReference>
<accession>A0A392VY65</accession>
<comment type="caution">
    <text evidence="1">The sequence shown here is derived from an EMBL/GenBank/DDBJ whole genome shotgun (WGS) entry which is preliminary data.</text>
</comment>
<proteinExistence type="predicted"/>
<keyword evidence="2" id="KW-1185">Reference proteome</keyword>
<reference evidence="1 2" key="1">
    <citation type="journal article" date="2018" name="Front. Plant Sci.">
        <title>Red Clover (Trifolium pratense) and Zigzag Clover (T. medium) - A Picture of Genomic Similarities and Differences.</title>
        <authorList>
            <person name="Dluhosova J."/>
            <person name="Istvanek J."/>
            <person name="Nedelnik J."/>
            <person name="Repkova J."/>
        </authorList>
    </citation>
    <scope>NUCLEOTIDE SEQUENCE [LARGE SCALE GENOMIC DNA]</scope>
    <source>
        <strain evidence="2">cv. 10/8</strain>
        <tissue evidence="1">Leaf</tissue>
    </source>
</reference>
<evidence type="ECO:0000313" key="1">
    <source>
        <dbReference type="EMBL" id="MCI92429.1"/>
    </source>
</evidence>
<name>A0A392VY65_9FABA</name>
<feature type="non-terminal residue" evidence="1">
    <location>
        <position position="19"/>
    </location>
</feature>
<organism evidence="1 2">
    <name type="scientific">Trifolium medium</name>
    <dbReference type="NCBI Taxonomy" id="97028"/>
    <lineage>
        <taxon>Eukaryota</taxon>
        <taxon>Viridiplantae</taxon>
        <taxon>Streptophyta</taxon>
        <taxon>Embryophyta</taxon>
        <taxon>Tracheophyta</taxon>
        <taxon>Spermatophyta</taxon>
        <taxon>Magnoliopsida</taxon>
        <taxon>eudicotyledons</taxon>
        <taxon>Gunneridae</taxon>
        <taxon>Pentapetalae</taxon>
        <taxon>rosids</taxon>
        <taxon>fabids</taxon>
        <taxon>Fabales</taxon>
        <taxon>Fabaceae</taxon>
        <taxon>Papilionoideae</taxon>
        <taxon>50 kb inversion clade</taxon>
        <taxon>NPAAA clade</taxon>
        <taxon>Hologalegina</taxon>
        <taxon>IRL clade</taxon>
        <taxon>Trifolieae</taxon>
        <taxon>Trifolium</taxon>
    </lineage>
</organism>